<dbReference type="InterPro" id="IPR003018">
    <property type="entry name" value="GAF"/>
</dbReference>
<evidence type="ECO:0000256" key="2">
    <source>
        <dbReference type="ARBA" id="ARBA00023163"/>
    </source>
</evidence>
<evidence type="ECO:0000313" key="4">
    <source>
        <dbReference type="EMBL" id="BBY26838.1"/>
    </source>
</evidence>
<sequence>MTQRPDPAEELVGMFARMSGMLLTETTVATALSTVTALAAETIAGSAGSGISLLDRDGRRITSAATDALVEQLDDAQYELDEGPCLTAWREGIVVRSDGSGDARRWPTWIARAHELGMRSFLSAPLTNGDDHLGAIKVYSTTVEAYDDHAEELLRRFAARASIFVGNVKTLQASERLSDQLKETLRSRDQIAMARGILMARNGIGAAEAFRELTAESHRSRRLVGDVAARIVASVADA</sequence>
<dbReference type="Gene3D" id="3.30.450.40">
    <property type="match status" value="1"/>
</dbReference>
<dbReference type="Pfam" id="PF13185">
    <property type="entry name" value="GAF_2"/>
    <property type="match status" value="1"/>
</dbReference>
<keyword evidence="2" id="KW-0804">Transcription</keyword>
<dbReference type="InterPro" id="IPR036388">
    <property type="entry name" value="WH-like_DNA-bd_sf"/>
</dbReference>
<dbReference type="AlphaFoldDB" id="A0A7I7QKH8"/>
<dbReference type="InterPro" id="IPR005561">
    <property type="entry name" value="ANTAR"/>
</dbReference>
<dbReference type="InterPro" id="IPR012074">
    <property type="entry name" value="GAF_ANTAR"/>
</dbReference>
<feature type="domain" description="ANTAR" evidence="3">
    <location>
        <begin position="171"/>
        <end position="232"/>
    </location>
</feature>
<dbReference type="Gene3D" id="1.10.10.10">
    <property type="entry name" value="Winged helix-like DNA-binding domain superfamily/Winged helix DNA-binding domain"/>
    <property type="match status" value="1"/>
</dbReference>
<dbReference type="InterPro" id="IPR029016">
    <property type="entry name" value="GAF-like_dom_sf"/>
</dbReference>
<evidence type="ECO:0000259" key="3">
    <source>
        <dbReference type="PROSITE" id="PS50921"/>
    </source>
</evidence>
<dbReference type="RefSeq" id="WP_163795810.1">
    <property type="nucleotide sequence ID" value="NZ_AP022588.1"/>
</dbReference>
<dbReference type="EMBL" id="AP022588">
    <property type="protein sequence ID" value="BBY26838.1"/>
    <property type="molecule type" value="Genomic_DNA"/>
</dbReference>
<organism evidence="4 5">
    <name type="scientific">Mycolicibacterium sediminis</name>
    <dbReference type="NCBI Taxonomy" id="1286180"/>
    <lineage>
        <taxon>Bacteria</taxon>
        <taxon>Bacillati</taxon>
        <taxon>Actinomycetota</taxon>
        <taxon>Actinomycetes</taxon>
        <taxon>Mycobacteriales</taxon>
        <taxon>Mycobacteriaceae</taxon>
        <taxon>Mycolicibacterium</taxon>
    </lineage>
</organism>
<dbReference type="Proteomes" id="UP000467193">
    <property type="component" value="Chromosome"/>
</dbReference>
<dbReference type="Pfam" id="PF03861">
    <property type="entry name" value="ANTAR"/>
    <property type="match status" value="1"/>
</dbReference>
<dbReference type="GO" id="GO:0003723">
    <property type="term" value="F:RNA binding"/>
    <property type="evidence" value="ECO:0007669"/>
    <property type="project" value="InterPro"/>
</dbReference>
<dbReference type="SMART" id="SM01012">
    <property type="entry name" value="ANTAR"/>
    <property type="match status" value="1"/>
</dbReference>
<reference evidence="4 5" key="1">
    <citation type="journal article" date="2019" name="Emerg. Microbes Infect.">
        <title>Comprehensive subspecies identification of 175 nontuberculous mycobacteria species based on 7547 genomic profiles.</title>
        <authorList>
            <person name="Matsumoto Y."/>
            <person name="Kinjo T."/>
            <person name="Motooka D."/>
            <person name="Nabeya D."/>
            <person name="Jung N."/>
            <person name="Uechi K."/>
            <person name="Horii T."/>
            <person name="Iida T."/>
            <person name="Fujita J."/>
            <person name="Nakamura S."/>
        </authorList>
    </citation>
    <scope>NUCLEOTIDE SEQUENCE [LARGE SCALE GENOMIC DNA]</scope>
    <source>
        <strain evidence="4 5">JCM 17899</strain>
    </source>
</reference>
<evidence type="ECO:0000313" key="5">
    <source>
        <dbReference type="Proteomes" id="UP000467193"/>
    </source>
</evidence>
<protein>
    <submittedName>
        <fullName evidence="4">Transcriptional regulator</fullName>
    </submittedName>
</protein>
<accession>A0A7I7QKH8</accession>
<name>A0A7I7QKH8_9MYCO</name>
<keyword evidence="1" id="KW-0805">Transcription regulation</keyword>
<proteinExistence type="predicted"/>
<dbReference type="SUPFAM" id="SSF55781">
    <property type="entry name" value="GAF domain-like"/>
    <property type="match status" value="1"/>
</dbReference>
<dbReference type="PIRSF" id="PIRSF036625">
    <property type="entry name" value="GAF_ANTAR"/>
    <property type="match status" value="1"/>
</dbReference>
<dbReference type="KEGG" id="msei:MSEDJ_09340"/>
<dbReference type="PROSITE" id="PS50921">
    <property type="entry name" value="ANTAR"/>
    <property type="match status" value="1"/>
</dbReference>
<evidence type="ECO:0000256" key="1">
    <source>
        <dbReference type="ARBA" id="ARBA00023015"/>
    </source>
</evidence>
<keyword evidence="5" id="KW-1185">Reference proteome</keyword>
<gene>
    <name evidence="4" type="ORF">MSEDJ_09340</name>
</gene>
<dbReference type="SMART" id="SM00065">
    <property type="entry name" value="GAF"/>
    <property type="match status" value="1"/>
</dbReference>